<evidence type="ECO:0000313" key="2">
    <source>
        <dbReference type="EMBL" id="EGO02037.1"/>
    </source>
</evidence>
<organism evidence="3">
    <name type="scientific">Serpula lacrymans var. lacrymans (strain S7.3)</name>
    <name type="common">Dry rot fungus</name>
    <dbReference type="NCBI Taxonomy" id="936435"/>
    <lineage>
        <taxon>Eukaryota</taxon>
        <taxon>Fungi</taxon>
        <taxon>Dikarya</taxon>
        <taxon>Basidiomycota</taxon>
        <taxon>Agaricomycotina</taxon>
        <taxon>Agaricomycetes</taxon>
        <taxon>Agaricomycetidae</taxon>
        <taxon>Boletales</taxon>
        <taxon>Coniophorineae</taxon>
        <taxon>Serpulaceae</taxon>
        <taxon>Serpula</taxon>
    </lineage>
</organism>
<dbReference type="OrthoDB" id="2649950at2759"/>
<proteinExistence type="predicted"/>
<accession>F8PPG0</accession>
<name>F8PPG0_SERL3</name>
<evidence type="ECO:0000313" key="3">
    <source>
        <dbReference type="Proteomes" id="UP000008063"/>
    </source>
</evidence>
<feature type="compositionally biased region" description="Basic and acidic residues" evidence="1">
    <location>
        <begin position="11"/>
        <end position="38"/>
    </location>
</feature>
<protein>
    <submittedName>
        <fullName evidence="2">Uncharacterized protein</fullName>
    </submittedName>
</protein>
<evidence type="ECO:0000256" key="1">
    <source>
        <dbReference type="SAM" id="MobiDB-lite"/>
    </source>
</evidence>
<dbReference type="AlphaFoldDB" id="F8PPG0"/>
<dbReference type="HOGENOM" id="CLU_495367_0_0_1"/>
<keyword evidence="3" id="KW-1185">Reference proteome</keyword>
<dbReference type="Proteomes" id="UP000008063">
    <property type="component" value="Unassembled WGS sequence"/>
</dbReference>
<gene>
    <name evidence="2" type="ORF">SERLA73DRAFT_159113</name>
</gene>
<reference evidence="3" key="1">
    <citation type="journal article" date="2011" name="Science">
        <title>The plant cell wall-decomposing machinery underlies the functional diversity of forest fungi.</title>
        <authorList>
            <person name="Eastwood D.C."/>
            <person name="Floudas D."/>
            <person name="Binder M."/>
            <person name="Majcherczyk A."/>
            <person name="Schneider P."/>
            <person name="Aerts A."/>
            <person name="Asiegbu F.O."/>
            <person name="Baker S.E."/>
            <person name="Barry K."/>
            <person name="Bendiksby M."/>
            <person name="Blumentritt M."/>
            <person name="Coutinho P.M."/>
            <person name="Cullen D."/>
            <person name="de Vries R.P."/>
            <person name="Gathman A."/>
            <person name="Goodell B."/>
            <person name="Henrissat B."/>
            <person name="Ihrmark K."/>
            <person name="Kauserud H."/>
            <person name="Kohler A."/>
            <person name="LaButti K."/>
            <person name="Lapidus A."/>
            <person name="Lavin J.L."/>
            <person name="Lee Y.-H."/>
            <person name="Lindquist E."/>
            <person name="Lilly W."/>
            <person name="Lucas S."/>
            <person name="Morin E."/>
            <person name="Murat C."/>
            <person name="Oguiza J.A."/>
            <person name="Park J."/>
            <person name="Pisabarro A.G."/>
            <person name="Riley R."/>
            <person name="Rosling A."/>
            <person name="Salamov A."/>
            <person name="Schmidt O."/>
            <person name="Schmutz J."/>
            <person name="Skrede I."/>
            <person name="Stenlid J."/>
            <person name="Wiebenga A."/>
            <person name="Xie X."/>
            <person name="Kuees U."/>
            <person name="Hibbett D.S."/>
            <person name="Hoffmeister D."/>
            <person name="Hoegberg N."/>
            <person name="Martin F."/>
            <person name="Grigoriev I.V."/>
            <person name="Watkinson S.C."/>
        </authorList>
    </citation>
    <scope>NUCLEOTIDE SEQUENCE [LARGE SCALE GENOMIC DNA]</scope>
    <source>
        <strain evidence="3">strain S7.3</strain>
    </source>
</reference>
<dbReference type="InParanoid" id="F8PPG0"/>
<sequence length="497" mass="55799">MEPVAPEEDLEARSHQPDVRLEENRSQSETHVGLEADHPSFVPHIELSACTSASRSELQVKVVEPDHDSCQLQHSHLHSFPCTSSATEQLSQIDPNDMISTQTASHLILPSVAGDLPYACCTGLVCDYDKENETLLTLRRERRNIVLDASCPHSAPHIVISPPELSWDDYFIPLQNRLEPQWPDYLAVPPILYGLSTPSPPPSGDCPDNVAFTSFSEPTVEYSEGLHQKSPLAVFSYSRFSHLVRSASTERLIFRHVADAIHRHHYRALAYVASQKAPAFRARYDTPFFVQSLEKPFEWSDPAQPLISSCRHFLGVTLLESDRPCTVPHIMISEPAPQNPWVAWQNAINPQDDTYLSIFPRCITFVGTDELPIHDNDGEARAAELAIDEMDQLESDIPSRPDSPVPESPPDDDEVGYFHVAADADTCEMDPARCYIDPFSQWNQKPTCYDHSNSAPYSQPSCDIRITEFDEDEDDSLPPFDDWYTSVLERAKGTAMC</sequence>
<feature type="compositionally biased region" description="Acidic residues" evidence="1">
    <location>
        <begin position="1"/>
        <end position="10"/>
    </location>
</feature>
<dbReference type="EMBL" id="GL945477">
    <property type="protein sequence ID" value="EGO02037.1"/>
    <property type="molecule type" value="Genomic_DNA"/>
</dbReference>
<feature type="region of interest" description="Disordered" evidence="1">
    <location>
        <begin position="1"/>
        <end position="38"/>
    </location>
</feature>
<dbReference type="OMA" id="PFRAPHI"/>